<evidence type="ECO:0000313" key="2">
    <source>
        <dbReference type="EMBL" id="OWM77552.1"/>
    </source>
</evidence>
<organism evidence="2 3">
    <name type="scientific">Punica granatum</name>
    <name type="common">Pomegranate</name>
    <dbReference type="NCBI Taxonomy" id="22663"/>
    <lineage>
        <taxon>Eukaryota</taxon>
        <taxon>Viridiplantae</taxon>
        <taxon>Streptophyta</taxon>
        <taxon>Embryophyta</taxon>
        <taxon>Tracheophyta</taxon>
        <taxon>Spermatophyta</taxon>
        <taxon>Magnoliopsida</taxon>
        <taxon>eudicotyledons</taxon>
        <taxon>Gunneridae</taxon>
        <taxon>Pentapetalae</taxon>
        <taxon>rosids</taxon>
        <taxon>malvids</taxon>
        <taxon>Myrtales</taxon>
        <taxon>Lythraceae</taxon>
        <taxon>Punica</taxon>
    </lineage>
</organism>
<gene>
    <name evidence="2" type="ORF">CDL15_Pgr016950</name>
</gene>
<evidence type="ECO:0000256" key="1">
    <source>
        <dbReference type="SAM" id="MobiDB-lite"/>
    </source>
</evidence>
<protein>
    <submittedName>
        <fullName evidence="2">Uncharacterized protein</fullName>
    </submittedName>
</protein>
<name>A0A218WZQ6_PUNGR</name>
<evidence type="ECO:0000313" key="3">
    <source>
        <dbReference type="Proteomes" id="UP000197138"/>
    </source>
</evidence>
<dbReference type="Proteomes" id="UP000197138">
    <property type="component" value="Unassembled WGS sequence"/>
</dbReference>
<accession>A0A218WZQ6</accession>
<proteinExistence type="predicted"/>
<dbReference type="AlphaFoldDB" id="A0A218WZQ6"/>
<reference evidence="3" key="1">
    <citation type="journal article" date="2017" name="Plant J.">
        <title>The pomegranate (Punica granatum L.) genome and the genomics of punicalagin biosynthesis.</title>
        <authorList>
            <person name="Qin G."/>
            <person name="Xu C."/>
            <person name="Ming R."/>
            <person name="Tang H."/>
            <person name="Guyot R."/>
            <person name="Kramer E.M."/>
            <person name="Hu Y."/>
            <person name="Yi X."/>
            <person name="Qi Y."/>
            <person name="Xu X."/>
            <person name="Gao Z."/>
            <person name="Pan H."/>
            <person name="Jian J."/>
            <person name="Tian Y."/>
            <person name="Yue Z."/>
            <person name="Xu Y."/>
        </authorList>
    </citation>
    <scope>NUCLEOTIDE SEQUENCE [LARGE SCALE GENOMIC DNA]</scope>
    <source>
        <strain evidence="3">cv. Dabenzi</strain>
    </source>
</reference>
<dbReference type="EMBL" id="MTKT01002534">
    <property type="protein sequence ID" value="OWM77552.1"/>
    <property type="molecule type" value="Genomic_DNA"/>
</dbReference>
<feature type="region of interest" description="Disordered" evidence="1">
    <location>
        <begin position="1"/>
        <end position="71"/>
    </location>
</feature>
<feature type="compositionally biased region" description="Acidic residues" evidence="1">
    <location>
        <begin position="8"/>
        <end position="18"/>
    </location>
</feature>
<comment type="caution">
    <text evidence="2">The sequence shown here is derived from an EMBL/GenBank/DDBJ whole genome shotgun (WGS) entry which is preliminary data.</text>
</comment>
<sequence length="84" mass="9220">MLVKDEASDSEEEEEESEASPKELEDSWETEDSYPLIKMMGRGDGVDSDEARSEIAYPPPPPAAATTPLGGNLIFTLDDIPYSR</sequence>